<dbReference type="AntiFam" id="ANF00226">
    <property type="entry name" value="Shadow ORF (opposite pknB)"/>
</dbReference>
<dbReference type="SUPFAM" id="SSF51905">
    <property type="entry name" value="FAD/NAD(P)-binding domain"/>
    <property type="match status" value="1"/>
</dbReference>
<feature type="compositionally biased region" description="Pro residues" evidence="6">
    <location>
        <begin position="1"/>
        <end position="19"/>
    </location>
</feature>
<evidence type="ECO:0000256" key="5">
    <source>
        <dbReference type="ARBA" id="ARBA00023033"/>
    </source>
</evidence>
<protein>
    <submittedName>
        <fullName evidence="7">Cercosporin toxin biosynthesis protein</fullName>
    </submittedName>
</protein>
<organism evidence="7 8">
    <name type="scientific">Teratosphaeria destructans</name>
    <dbReference type="NCBI Taxonomy" id="418781"/>
    <lineage>
        <taxon>Eukaryota</taxon>
        <taxon>Fungi</taxon>
        <taxon>Dikarya</taxon>
        <taxon>Ascomycota</taxon>
        <taxon>Pezizomycotina</taxon>
        <taxon>Dothideomycetes</taxon>
        <taxon>Dothideomycetidae</taxon>
        <taxon>Mycosphaerellales</taxon>
        <taxon>Teratosphaeriaceae</taxon>
        <taxon>Teratosphaeria</taxon>
    </lineage>
</organism>
<evidence type="ECO:0000256" key="3">
    <source>
        <dbReference type="ARBA" id="ARBA00022827"/>
    </source>
</evidence>
<name>A0A9W7SUU7_9PEZI</name>
<comment type="cofactor">
    <cofactor evidence="1">
        <name>FAD</name>
        <dbReference type="ChEBI" id="CHEBI:57692"/>
    </cofactor>
</comment>
<evidence type="ECO:0000256" key="1">
    <source>
        <dbReference type="ARBA" id="ARBA00001974"/>
    </source>
</evidence>
<keyword evidence="4" id="KW-0560">Oxidoreductase</keyword>
<evidence type="ECO:0000256" key="6">
    <source>
        <dbReference type="SAM" id="MobiDB-lite"/>
    </source>
</evidence>
<feature type="region of interest" description="Disordered" evidence="6">
    <location>
        <begin position="1"/>
        <end position="20"/>
    </location>
</feature>
<dbReference type="Proteomes" id="UP001138500">
    <property type="component" value="Unassembled WGS sequence"/>
</dbReference>
<evidence type="ECO:0000256" key="4">
    <source>
        <dbReference type="ARBA" id="ARBA00023002"/>
    </source>
</evidence>
<feature type="non-terminal residue" evidence="7">
    <location>
        <position position="1"/>
    </location>
</feature>
<dbReference type="PANTHER" id="PTHR47178">
    <property type="entry name" value="MONOOXYGENASE, FAD-BINDING"/>
    <property type="match status" value="1"/>
</dbReference>
<dbReference type="Gene3D" id="3.50.50.60">
    <property type="entry name" value="FAD/NAD(P)-binding domain"/>
    <property type="match status" value="1"/>
</dbReference>
<dbReference type="InterPro" id="IPR036188">
    <property type="entry name" value="FAD/NAD-bd_sf"/>
</dbReference>
<keyword evidence="5" id="KW-0503">Monooxygenase</keyword>
<dbReference type="Pfam" id="PF09768">
    <property type="entry name" value="Peptidase_M76"/>
    <property type="match status" value="1"/>
</dbReference>
<dbReference type="InterPro" id="IPR019165">
    <property type="entry name" value="Peptidase_M76_ATP23"/>
</dbReference>
<sequence length="907" mass="97105">WAPPTPPPPPRAPAPPPSAPHNVRCRRCLDGGQKAGFDPQFGIKVCANEVRGRGQLEDTLAHEMMHAYDFLRFKLDPLDLRHAACMEIRASMLSGECRFLREFVSRGQWGVTQQLQECVRRRAALSVRARPACGGDDVKAVRVVNEVWDSCFADTRPFDEIYRSLASLLTNPGIVISPLAIRRCVMTGVSSNGASPTRNSYVHLLRVPIVTVARGGRRRRRLDHLRREVIQRAAHGVAPVVGRVHRPAEIGDLDLAVQADEDVLGLDVAVHDVLAVQVAQRARHLRDVLRGLPLREALGLAQVLVQLALARELEDQEDALGVVEVAVQAQDVGVREVGLDLDLASDLLLHFAGLQLGFVQDFEGADEVRGAFARQVDPAEFAFAQGFADLEHAQVELFRRGGLRGEGGGGGAGFGAGALGGGLGGEGDLGGDGFGGSGGGGAGGVGGEFLEGEFDAGLGGSCGGAGAGGSAEVADGDGGAEGALGTTSSSSAAASGGLALANGLKQRSIPFHVFERDHHHDDRAQGYRLRIAGQADAALQHLLSDQAWRHFELTCGETRLRPIPEIDAETAEVRVAERPEPDGPPPPKPYTADRTLLREVLRRGLDADDISYGKRFQHYHVSPSGTVTAHFDDGSAAHGALLIGADGKNSPVRKQYLPDHNPLDTGGRCIYGKTPLTPETRPLLNPELLDGMGAVKDRSRDTLLTTILEAVTFPHRPQMQEAGFDCPPDYIYWVMSTQPATLGLPPQEDPPISNDRAEAIALSLTETWDPSLRPLIALQQPGHTQILPIDAVAADLPLWDPTPHIALLGDAVHLMGPTAGSGAITALRDCHVLLQRLLQAGFPEYDGSETSVQGLKDAVGGYEAQMREYAGRAIGLSWEAGRAIFGQTRDEDRNIGEVMMSVRERRK</sequence>
<dbReference type="EMBL" id="RIBY02001213">
    <property type="protein sequence ID" value="KAH9831296.1"/>
    <property type="molecule type" value="Genomic_DNA"/>
</dbReference>
<keyword evidence="3" id="KW-0274">FAD</keyword>
<reference evidence="7 8" key="1">
    <citation type="journal article" date="2018" name="IMA Fungus">
        <title>IMA Genome-F 10: Nine draft genome sequences of Claviceps purpurea s.lat., including C. arundinis, C. humidiphila, and C. cf. spartinae, pseudomolecules for the pitch canker pathogen Fusarium circinatum, draft genome of Davidsoniella eucalypti, Grosmannia galeiformis, Quambalaria eucalypti, and Teratosphaeria destructans.</title>
        <authorList>
            <person name="Wingfield B.D."/>
            <person name="Liu M."/>
            <person name="Nguyen H.D."/>
            <person name="Lane F.A."/>
            <person name="Morgan S.W."/>
            <person name="De Vos L."/>
            <person name="Wilken P.M."/>
            <person name="Duong T.A."/>
            <person name="Aylward J."/>
            <person name="Coetzee M.P."/>
            <person name="Dadej K."/>
            <person name="De Beer Z.W."/>
            <person name="Findlay W."/>
            <person name="Havenga M."/>
            <person name="Kolarik M."/>
            <person name="Menzies J.G."/>
            <person name="Naidoo K."/>
            <person name="Pochopski O."/>
            <person name="Shoukouhi P."/>
            <person name="Santana Q.C."/>
            <person name="Seifert K.A."/>
            <person name="Soal N."/>
            <person name="Steenkamp E.T."/>
            <person name="Tatham C.T."/>
            <person name="van der Nest M.A."/>
            <person name="Wingfield M.J."/>
        </authorList>
    </citation>
    <scope>NUCLEOTIDE SEQUENCE [LARGE SCALE GENOMIC DNA]</scope>
    <source>
        <strain evidence="7">CMW44962</strain>
    </source>
</reference>
<dbReference type="PANTHER" id="PTHR47178:SF5">
    <property type="entry name" value="FAD-BINDING DOMAIN-CONTAINING PROTEIN"/>
    <property type="match status" value="1"/>
</dbReference>
<dbReference type="GO" id="GO:0004497">
    <property type="term" value="F:monooxygenase activity"/>
    <property type="evidence" value="ECO:0007669"/>
    <property type="project" value="UniProtKB-KW"/>
</dbReference>
<gene>
    <name evidence="7" type="ORF">Tdes44962_MAKER08967</name>
</gene>
<evidence type="ECO:0000313" key="7">
    <source>
        <dbReference type="EMBL" id="KAH9831296.1"/>
    </source>
</evidence>
<reference evidence="7 8" key="2">
    <citation type="journal article" date="2021" name="Curr. Genet.">
        <title>Genetic response to nitrogen starvation in the aggressive Eucalyptus foliar pathogen Teratosphaeria destructans.</title>
        <authorList>
            <person name="Havenga M."/>
            <person name="Wingfield B.D."/>
            <person name="Wingfield M.J."/>
            <person name="Dreyer L.L."/>
            <person name="Roets F."/>
            <person name="Aylward J."/>
        </authorList>
    </citation>
    <scope>NUCLEOTIDE SEQUENCE [LARGE SCALE GENOMIC DNA]</scope>
    <source>
        <strain evidence="7">CMW44962</strain>
    </source>
</reference>
<accession>A0A9W7SUU7</accession>
<keyword evidence="2" id="KW-0285">Flavoprotein</keyword>
<evidence type="ECO:0000256" key="2">
    <source>
        <dbReference type="ARBA" id="ARBA00022630"/>
    </source>
</evidence>
<comment type="caution">
    <text evidence="7">The sequence shown here is derived from an EMBL/GenBank/DDBJ whole genome shotgun (WGS) entry which is preliminary data.</text>
</comment>
<evidence type="ECO:0000313" key="8">
    <source>
        <dbReference type="Proteomes" id="UP001138500"/>
    </source>
</evidence>
<dbReference type="GO" id="GO:0004222">
    <property type="term" value="F:metalloendopeptidase activity"/>
    <property type="evidence" value="ECO:0007669"/>
    <property type="project" value="InterPro"/>
</dbReference>
<dbReference type="AlphaFoldDB" id="A0A9W7SUU7"/>
<keyword evidence="8" id="KW-1185">Reference proteome</keyword>
<dbReference type="OrthoDB" id="47494at2759"/>
<proteinExistence type="predicted"/>